<dbReference type="AlphaFoldDB" id="A0A6J4VFT0"/>
<protein>
    <recommendedName>
        <fullName evidence="11 15">Protoheme IX farnesyltransferase</fullName>
        <ecNumber evidence="3 15">2.5.1.141</ecNumber>
    </recommendedName>
    <alternativeName>
        <fullName evidence="12 15">Heme B farnesyltransferase</fullName>
    </alternativeName>
    <alternativeName>
        <fullName evidence="10 15">Heme O synthase</fullName>
    </alternativeName>
</protein>
<feature type="transmembrane region" description="Helical" evidence="15">
    <location>
        <begin position="92"/>
        <end position="112"/>
    </location>
</feature>
<feature type="transmembrane region" description="Helical" evidence="15">
    <location>
        <begin position="216"/>
        <end position="237"/>
    </location>
</feature>
<evidence type="ECO:0000256" key="12">
    <source>
        <dbReference type="ARBA" id="ARBA00042475"/>
    </source>
</evidence>
<feature type="transmembrane region" description="Helical" evidence="15">
    <location>
        <begin position="171"/>
        <end position="195"/>
    </location>
</feature>
<evidence type="ECO:0000256" key="4">
    <source>
        <dbReference type="ARBA" id="ARBA00022475"/>
    </source>
</evidence>
<dbReference type="NCBIfam" id="TIGR01473">
    <property type="entry name" value="cyoE_ctaB"/>
    <property type="match status" value="1"/>
</dbReference>
<comment type="catalytic activity">
    <reaction evidence="13 15">
        <text>heme b + (2E,6E)-farnesyl diphosphate + H2O = Fe(II)-heme o + diphosphate</text>
        <dbReference type="Rhea" id="RHEA:28070"/>
        <dbReference type="ChEBI" id="CHEBI:15377"/>
        <dbReference type="ChEBI" id="CHEBI:33019"/>
        <dbReference type="ChEBI" id="CHEBI:60344"/>
        <dbReference type="ChEBI" id="CHEBI:60530"/>
        <dbReference type="ChEBI" id="CHEBI:175763"/>
        <dbReference type="EC" id="2.5.1.141"/>
    </reaction>
</comment>
<dbReference type="CDD" id="cd13957">
    <property type="entry name" value="PT_UbiA_Cox10"/>
    <property type="match status" value="1"/>
</dbReference>
<dbReference type="Gene3D" id="1.10.357.140">
    <property type="entry name" value="UbiA prenyltransferase"/>
    <property type="match status" value="1"/>
</dbReference>
<evidence type="ECO:0000256" key="3">
    <source>
        <dbReference type="ARBA" id="ARBA00012292"/>
    </source>
</evidence>
<organism evidence="16">
    <name type="scientific">uncultured Truepera sp</name>
    <dbReference type="NCBI Taxonomy" id="543023"/>
    <lineage>
        <taxon>Bacteria</taxon>
        <taxon>Thermotogati</taxon>
        <taxon>Deinococcota</taxon>
        <taxon>Deinococci</taxon>
        <taxon>Trueperales</taxon>
        <taxon>Trueperaceae</taxon>
        <taxon>Truepera</taxon>
        <taxon>environmental samples</taxon>
    </lineage>
</organism>
<evidence type="ECO:0000256" key="9">
    <source>
        <dbReference type="ARBA" id="ARBA00023136"/>
    </source>
</evidence>
<feature type="transmembrane region" description="Helical" evidence="15">
    <location>
        <begin position="118"/>
        <end position="139"/>
    </location>
</feature>
<evidence type="ECO:0000256" key="8">
    <source>
        <dbReference type="ARBA" id="ARBA00023133"/>
    </source>
</evidence>
<feature type="transmembrane region" description="Helical" evidence="15">
    <location>
        <begin position="50"/>
        <end position="71"/>
    </location>
</feature>
<gene>
    <name evidence="15" type="primary">ctaB</name>
    <name evidence="16" type="ORF">AVDCRST_MAG86-2346</name>
</gene>
<evidence type="ECO:0000256" key="15">
    <source>
        <dbReference type="HAMAP-Rule" id="MF_00154"/>
    </source>
</evidence>
<keyword evidence="4 15" id="KW-1003">Cell membrane</keyword>
<evidence type="ECO:0000256" key="5">
    <source>
        <dbReference type="ARBA" id="ARBA00022679"/>
    </source>
</evidence>
<accession>A0A6J4VFT0</accession>
<evidence type="ECO:0000313" key="16">
    <source>
        <dbReference type="EMBL" id="CAA9576706.1"/>
    </source>
</evidence>
<dbReference type="InterPro" id="IPR000537">
    <property type="entry name" value="UbiA_prenyltransferase"/>
</dbReference>
<evidence type="ECO:0000256" key="7">
    <source>
        <dbReference type="ARBA" id="ARBA00022989"/>
    </source>
</evidence>
<keyword evidence="9 15" id="KW-0472">Membrane</keyword>
<evidence type="ECO:0000256" key="6">
    <source>
        <dbReference type="ARBA" id="ARBA00022692"/>
    </source>
</evidence>
<feature type="transmembrane region" description="Helical" evidence="15">
    <location>
        <begin position="146"/>
        <end position="165"/>
    </location>
</feature>
<evidence type="ECO:0000256" key="2">
    <source>
        <dbReference type="ARBA" id="ARBA00004919"/>
    </source>
</evidence>
<comment type="similarity">
    <text evidence="15">Belongs to the UbiA prenyltransferase family. Protoheme IX farnesyltransferase subfamily.</text>
</comment>
<feature type="transmembrane region" description="Helical" evidence="15">
    <location>
        <begin position="276"/>
        <end position="297"/>
    </location>
</feature>
<reference evidence="16" key="1">
    <citation type="submission" date="2020-02" db="EMBL/GenBank/DDBJ databases">
        <authorList>
            <person name="Meier V. D."/>
        </authorList>
    </citation>
    <scope>NUCLEOTIDE SEQUENCE</scope>
    <source>
        <strain evidence="16">AVDCRST_MAG86</strain>
    </source>
</reference>
<evidence type="ECO:0000256" key="10">
    <source>
        <dbReference type="ARBA" id="ARBA00030253"/>
    </source>
</evidence>
<dbReference type="GO" id="GO:0008495">
    <property type="term" value="F:protoheme IX farnesyltransferase activity"/>
    <property type="evidence" value="ECO:0007669"/>
    <property type="project" value="UniProtKB-UniRule"/>
</dbReference>
<proteinExistence type="inferred from homology"/>
<dbReference type="PANTHER" id="PTHR43448:SF7">
    <property type="entry name" value="4-HYDROXYBENZOATE SOLANESYLTRANSFERASE"/>
    <property type="match status" value="1"/>
</dbReference>
<comment type="similarity">
    <text evidence="14">In the N-terminal section; belongs to the COX15/CtaA family.</text>
</comment>
<keyword evidence="7 15" id="KW-1133">Transmembrane helix</keyword>
<evidence type="ECO:0000256" key="1">
    <source>
        <dbReference type="ARBA" id="ARBA00004429"/>
    </source>
</evidence>
<comment type="function">
    <text evidence="15">Converts heme B (protoheme IX) to heme O by substitution of the vinyl group on carbon 2 of heme B porphyrin ring with a hydroxyethyl farnesyl side group.</text>
</comment>
<comment type="subcellular location">
    <subcellularLocation>
        <location evidence="1">Cell inner membrane</location>
        <topology evidence="1">Multi-pass membrane protein</topology>
    </subcellularLocation>
    <subcellularLocation>
        <location evidence="15">Cell membrane</location>
        <topology evidence="15">Multi-pass membrane protein</topology>
    </subcellularLocation>
</comment>
<dbReference type="GO" id="GO:0048034">
    <property type="term" value="P:heme O biosynthetic process"/>
    <property type="evidence" value="ECO:0007669"/>
    <property type="project" value="UniProtKB-UniRule"/>
</dbReference>
<dbReference type="FunFam" id="1.10.357.140:FF:000001">
    <property type="entry name" value="Protoheme IX farnesyltransferase"/>
    <property type="match status" value="1"/>
</dbReference>
<feature type="transmembrane region" description="Helical" evidence="15">
    <location>
        <begin position="243"/>
        <end position="264"/>
    </location>
</feature>
<dbReference type="Pfam" id="PF01040">
    <property type="entry name" value="UbiA"/>
    <property type="match status" value="1"/>
</dbReference>
<keyword evidence="6 15" id="KW-0812">Transmembrane</keyword>
<dbReference type="GO" id="GO:0005886">
    <property type="term" value="C:plasma membrane"/>
    <property type="evidence" value="ECO:0007669"/>
    <property type="project" value="UniProtKB-SubCell"/>
</dbReference>
<dbReference type="PANTHER" id="PTHR43448">
    <property type="entry name" value="PROTOHEME IX FARNESYLTRANSFERASE, MITOCHONDRIAL"/>
    <property type="match status" value="1"/>
</dbReference>
<dbReference type="EMBL" id="CADCWP010000194">
    <property type="protein sequence ID" value="CAA9576706.1"/>
    <property type="molecule type" value="Genomic_DNA"/>
</dbReference>
<sequence length="302" mass="32913">MVPTTPRLVPRATWRDYLTLTKPKVISLLLLTTIGAMFIAARGFPGWTALLGVFVGGYMSAGAAGVFNMVYDRDIDVRMKRTASRPTVTSVVSSRDALLFGVFLTVGSFAVIALSTNVLAALLSWAGIAFYVIIYTMWLKRSTWQNIVIGGAAGAVPPLVGWAAVTGNLSLLAWFLFALVFFWTPVHFWALALMIKDDYAAVGVPMAPSVIGERATVLQMVMYALLTVVLTVIPFALHEFGVAYFVAALVLNIMLLARVAKLFVKVQRGDAVDRPAALSLYKYSMSYLALLFLTMALERALI</sequence>
<dbReference type="EC" id="2.5.1.141" evidence="3 15"/>
<comment type="pathway">
    <text evidence="2 15">Porphyrin-containing compound metabolism; heme O biosynthesis; heme O from protoheme: step 1/1.</text>
</comment>
<feature type="transmembrane region" description="Helical" evidence="15">
    <location>
        <begin position="25"/>
        <end position="44"/>
    </location>
</feature>
<dbReference type="HAMAP" id="MF_00154">
    <property type="entry name" value="CyoE_CtaB"/>
    <property type="match status" value="1"/>
</dbReference>
<evidence type="ECO:0000256" key="11">
    <source>
        <dbReference type="ARBA" id="ARBA00040810"/>
    </source>
</evidence>
<keyword evidence="8 15" id="KW-0350">Heme biosynthesis</keyword>
<dbReference type="InterPro" id="IPR006369">
    <property type="entry name" value="Protohaem_IX_farnesylTrfase"/>
</dbReference>
<dbReference type="NCBIfam" id="NF003349">
    <property type="entry name" value="PRK04375.1-2"/>
    <property type="match status" value="1"/>
</dbReference>
<dbReference type="InterPro" id="IPR044878">
    <property type="entry name" value="UbiA_sf"/>
</dbReference>
<keyword evidence="5 15" id="KW-0808">Transferase</keyword>
<name>A0A6J4VFT0_9DEIN</name>
<comment type="miscellaneous">
    <text evidence="15">Carbon 2 of the heme B porphyrin ring is defined according to the Fischer nomenclature.</text>
</comment>
<evidence type="ECO:0000256" key="13">
    <source>
        <dbReference type="ARBA" id="ARBA00047690"/>
    </source>
</evidence>
<dbReference type="UniPathway" id="UPA00834">
    <property type="reaction ID" value="UER00712"/>
</dbReference>
<evidence type="ECO:0000256" key="14">
    <source>
        <dbReference type="ARBA" id="ARBA00061248"/>
    </source>
</evidence>